<evidence type="ECO:0000313" key="4">
    <source>
        <dbReference type="EMBL" id="SVB32429.1"/>
    </source>
</evidence>
<gene>
    <name evidence="4" type="ORF">METZ01_LOCUS185283</name>
</gene>
<dbReference type="Gene3D" id="2.40.50.100">
    <property type="match status" value="2"/>
</dbReference>
<dbReference type="SUPFAM" id="SSF111369">
    <property type="entry name" value="HlyD-like secretion proteins"/>
    <property type="match status" value="1"/>
</dbReference>
<dbReference type="AlphaFoldDB" id="A0A382D2V6"/>
<evidence type="ECO:0000259" key="2">
    <source>
        <dbReference type="Pfam" id="PF25954"/>
    </source>
</evidence>
<feature type="domain" description="CzcB-like barrel-sandwich hybrid" evidence="3">
    <location>
        <begin position="77"/>
        <end position="230"/>
    </location>
</feature>
<dbReference type="PANTHER" id="PTHR30469">
    <property type="entry name" value="MULTIDRUG RESISTANCE PROTEIN MDTA"/>
    <property type="match status" value="1"/>
</dbReference>
<dbReference type="InterPro" id="IPR058647">
    <property type="entry name" value="BSH_CzcB-like"/>
</dbReference>
<dbReference type="Pfam" id="PF25954">
    <property type="entry name" value="Beta-barrel_RND_2"/>
    <property type="match status" value="1"/>
</dbReference>
<feature type="coiled-coil region" evidence="1">
    <location>
        <begin position="169"/>
        <end position="196"/>
    </location>
</feature>
<dbReference type="InterPro" id="IPR058792">
    <property type="entry name" value="Beta-barrel_RND_2"/>
</dbReference>
<organism evidence="4">
    <name type="scientific">marine metagenome</name>
    <dbReference type="NCBI Taxonomy" id="408172"/>
    <lineage>
        <taxon>unclassified sequences</taxon>
        <taxon>metagenomes</taxon>
        <taxon>ecological metagenomes</taxon>
    </lineage>
</organism>
<dbReference type="PANTHER" id="PTHR30469:SF15">
    <property type="entry name" value="HLYD FAMILY OF SECRETION PROTEINS"/>
    <property type="match status" value="1"/>
</dbReference>
<keyword evidence="1" id="KW-0175">Coiled coil</keyword>
<dbReference type="GO" id="GO:1990281">
    <property type="term" value="C:efflux pump complex"/>
    <property type="evidence" value="ECO:0007669"/>
    <property type="project" value="TreeGrafter"/>
</dbReference>
<dbReference type="GO" id="GO:0015562">
    <property type="term" value="F:efflux transmembrane transporter activity"/>
    <property type="evidence" value="ECO:0007669"/>
    <property type="project" value="TreeGrafter"/>
</dbReference>
<sequence length="384" mass="41548">MISCHCFPNRGILVLPVLVGFLTLVMALAPDYTLAQEKQSKKKGPRAALVSVDKVRAVKVSQTIPVLGRLVARRSGVVAARVAGPVAEMRSAVGDRMKKGDVVAVLVRERLHWVRERRAAEVASNKALLASRQAELVMKNQEMARLDKLRISKSAAYRASKFDAMSQEVSMLNSRVAEASARLKQVEADARLAQINLNYATIRAPFSGVVTHRHTDVGAYLKVGQAVVSLIDDSALEVEADVPVQRIAGIYPGAAVSVRINGITVRAKVRAVVPQENPQTRTRAVRITADLNEIKGHLAGNQSVTVSVPIGGDRKVISVHKDAVLKRRGNDMVFVVVKGAARPRIIAIGDAVGGRFVVRNGLELGDIVVVRGNERLFPGQPVRF</sequence>
<reference evidence="4" key="1">
    <citation type="submission" date="2018-05" db="EMBL/GenBank/DDBJ databases">
        <authorList>
            <person name="Lanie J.A."/>
            <person name="Ng W.-L."/>
            <person name="Kazmierczak K.M."/>
            <person name="Andrzejewski T.M."/>
            <person name="Davidsen T.M."/>
            <person name="Wayne K.J."/>
            <person name="Tettelin H."/>
            <person name="Glass J.I."/>
            <person name="Rusch D."/>
            <person name="Podicherti R."/>
            <person name="Tsui H.-C.T."/>
            <person name="Winkler M.E."/>
        </authorList>
    </citation>
    <scope>NUCLEOTIDE SEQUENCE</scope>
</reference>
<proteinExistence type="predicted"/>
<dbReference type="InterPro" id="IPR006143">
    <property type="entry name" value="RND_pump_MFP"/>
</dbReference>
<dbReference type="Gene3D" id="2.40.30.170">
    <property type="match status" value="1"/>
</dbReference>
<evidence type="ECO:0000259" key="3">
    <source>
        <dbReference type="Pfam" id="PF25973"/>
    </source>
</evidence>
<evidence type="ECO:0000256" key="1">
    <source>
        <dbReference type="SAM" id="Coils"/>
    </source>
</evidence>
<name>A0A382D2V6_9ZZZZ</name>
<dbReference type="Pfam" id="PF25973">
    <property type="entry name" value="BSH_CzcB"/>
    <property type="match status" value="1"/>
</dbReference>
<protein>
    <submittedName>
        <fullName evidence="4">Uncharacterized protein</fullName>
    </submittedName>
</protein>
<dbReference type="NCBIfam" id="TIGR01730">
    <property type="entry name" value="RND_mfp"/>
    <property type="match status" value="1"/>
</dbReference>
<dbReference type="Gene3D" id="2.40.420.20">
    <property type="match status" value="1"/>
</dbReference>
<dbReference type="EMBL" id="UINC01037238">
    <property type="protein sequence ID" value="SVB32429.1"/>
    <property type="molecule type" value="Genomic_DNA"/>
</dbReference>
<feature type="domain" description="CusB-like beta-barrel" evidence="2">
    <location>
        <begin position="238"/>
        <end position="306"/>
    </location>
</feature>
<accession>A0A382D2V6</accession>